<reference evidence="3" key="1">
    <citation type="submission" date="2013-03" db="EMBL/GenBank/DDBJ databases">
        <title>The Genome Sequence of Anopheles epiroticus epiroticus2.</title>
        <authorList>
            <consortium name="The Broad Institute Genomics Platform"/>
            <person name="Neafsey D.E."/>
            <person name="Howell P."/>
            <person name="Walker B."/>
            <person name="Young S.K."/>
            <person name="Zeng Q."/>
            <person name="Gargeya S."/>
            <person name="Fitzgerald M."/>
            <person name="Haas B."/>
            <person name="Abouelleil A."/>
            <person name="Allen A.W."/>
            <person name="Alvarado L."/>
            <person name="Arachchi H.M."/>
            <person name="Berlin A.M."/>
            <person name="Chapman S.B."/>
            <person name="Gainer-Dewar J."/>
            <person name="Goldberg J."/>
            <person name="Griggs A."/>
            <person name="Gujja S."/>
            <person name="Hansen M."/>
            <person name="Howarth C."/>
            <person name="Imamovic A."/>
            <person name="Ireland A."/>
            <person name="Larimer J."/>
            <person name="McCowan C."/>
            <person name="Murphy C."/>
            <person name="Pearson M."/>
            <person name="Poon T.W."/>
            <person name="Priest M."/>
            <person name="Roberts A."/>
            <person name="Saif S."/>
            <person name="Shea T."/>
            <person name="Sisk P."/>
            <person name="Sykes S."/>
            <person name="Wortman J."/>
            <person name="Nusbaum C."/>
            <person name="Birren B."/>
        </authorList>
    </citation>
    <scope>NUCLEOTIDE SEQUENCE [LARGE SCALE GENOMIC DNA]</scope>
    <source>
        <strain evidence="3">Epiroticus2</strain>
    </source>
</reference>
<organism evidence="2 3">
    <name type="scientific">Anopheles epiroticus</name>
    <dbReference type="NCBI Taxonomy" id="199890"/>
    <lineage>
        <taxon>Eukaryota</taxon>
        <taxon>Metazoa</taxon>
        <taxon>Ecdysozoa</taxon>
        <taxon>Arthropoda</taxon>
        <taxon>Hexapoda</taxon>
        <taxon>Insecta</taxon>
        <taxon>Pterygota</taxon>
        <taxon>Neoptera</taxon>
        <taxon>Endopterygota</taxon>
        <taxon>Diptera</taxon>
        <taxon>Nematocera</taxon>
        <taxon>Culicoidea</taxon>
        <taxon>Culicidae</taxon>
        <taxon>Anophelinae</taxon>
        <taxon>Anopheles</taxon>
    </lineage>
</organism>
<dbReference type="PANTHER" id="PTHR37984:SF13">
    <property type="entry name" value="RIBONUCLEASE H"/>
    <property type="match status" value="1"/>
</dbReference>
<protein>
    <submittedName>
        <fullName evidence="2">Reverse transcriptase domain-containing protein</fullName>
    </submittedName>
</protein>
<keyword evidence="3" id="KW-1185">Reference proteome</keyword>
<dbReference type="Pfam" id="PF00078">
    <property type="entry name" value="RVT_1"/>
    <property type="match status" value="1"/>
</dbReference>
<dbReference type="SUPFAM" id="SSF56672">
    <property type="entry name" value="DNA/RNA polymerases"/>
    <property type="match status" value="1"/>
</dbReference>
<dbReference type="InterPro" id="IPR050951">
    <property type="entry name" value="Retrovirus_Pol_polyprotein"/>
</dbReference>
<proteinExistence type="predicted"/>
<dbReference type="Proteomes" id="UP000075885">
    <property type="component" value="Unassembled WGS sequence"/>
</dbReference>
<accession>A0A182PBU2</accession>
<feature type="domain" description="Reverse transcriptase" evidence="1">
    <location>
        <begin position="3"/>
        <end position="77"/>
    </location>
</feature>
<dbReference type="Gene3D" id="3.30.70.270">
    <property type="match status" value="1"/>
</dbReference>
<evidence type="ECO:0000259" key="1">
    <source>
        <dbReference type="Pfam" id="PF00078"/>
    </source>
</evidence>
<evidence type="ECO:0000313" key="3">
    <source>
        <dbReference type="Proteomes" id="UP000075885"/>
    </source>
</evidence>
<evidence type="ECO:0000313" key="2">
    <source>
        <dbReference type="EnsemblMetazoa" id="AEPI004398-PA"/>
    </source>
</evidence>
<dbReference type="FunFam" id="3.30.70.270:FF:000003">
    <property type="entry name" value="Transposon Ty3-G Gag-Pol polyprotein"/>
    <property type="match status" value="1"/>
</dbReference>
<dbReference type="InterPro" id="IPR043128">
    <property type="entry name" value="Rev_trsase/Diguanyl_cyclase"/>
</dbReference>
<sequence>MYGVASAPAIFQRLMEEILQGVPGVTVFINDIRVTGPNTNVHLLRLEEVLRRLQKYGLRRNKEKCDFFSDRIEYCGYMNILVSEVG</sequence>
<dbReference type="VEuPathDB" id="VectorBase:AEPI004398"/>
<dbReference type="GO" id="GO:0071897">
    <property type="term" value="P:DNA biosynthetic process"/>
    <property type="evidence" value="ECO:0007669"/>
    <property type="project" value="UniProtKB-ARBA"/>
</dbReference>
<dbReference type="InterPro" id="IPR043502">
    <property type="entry name" value="DNA/RNA_pol_sf"/>
</dbReference>
<name>A0A182PBU2_9DIPT</name>
<reference evidence="2" key="2">
    <citation type="submission" date="2020-05" db="UniProtKB">
        <authorList>
            <consortium name="EnsemblMetazoa"/>
        </authorList>
    </citation>
    <scope>IDENTIFICATION</scope>
    <source>
        <strain evidence="2">Epiroticus2</strain>
    </source>
</reference>
<dbReference type="STRING" id="199890.A0A182PBU2"/>
<dbReference type="EnsemblMetazoa" id="AEPI004398-RA">
    <property type="protein sequence ID" value="AEPI004398-PA"/>
    <property type="gene ID" value="AEPI004398"/>
</dbReference>
<dbReference type="AlphaFoldDB" id="A0A182PBU2"/>
<dbReference type="PANTHER" id="PTHR37984">
    <property type="entry name" value="PROTEIN CBG26694"/>
    <property type="match status" value="1"/>
</dbReference>
<dbReference type="InterPro" id="IPR000477">
    <property type="entry name" value="RT_dom"/>
</dbReference>